<dbReference type="AlphaFoldDB" id="A0A2I0AEE4"/>
<dbReference type="Pfam" id="PF12043">
    <property type="entry name" value="DUF3527"/>
    <property type="match status" value="1"/>
</dbReference>
<name>A0A2I0AEE4_9ASPA</name>
<feature type="compositionally biased region" description="Low complexity" evidence="1">
    <location>
        <begin position="762"/>
        <end position="775"/>
    </location>
</feature>
<dbReference type="STRING" id="1088818.A0A2I0AEE4"/>
<proteinExistence type="predicted"/>
<evidence type="ECO:0000256" key="1">
    <source>
        <dbReference type="SAM" id="MobiDB-lite"/>
    </source>
</evidence>
<protein>
    <submittedName>
        <fullName evidence="2">Uncharacterized protein</fullName>
    </submittedName>
</protein>
<dbReference type="OrthoDB" id="1939710at2759"/>
<accession>A0A2I0AEE4</accession>
<dbReference type="EMBL" id="KZ451988">
    <property type="protein sequence ID" value="PKA53924.1"/>
    <property type="molecule type" value="Genomic_DNA"/>
</dbReference>
<dbReference type="PANTHER" id="PTHR31390:SF0">
    <property type="entry name" value="DOMAIN PROTEIN, PUTATIVE (DUF3527)-RELATED"/>
    <property type="match status" value="1"/>
</dbReference>
<keyword evidence="3" id="KW-1185">Reference proteome</keyword>
<evidence type="ECO:0000313" key="2">
    <source>
        <dbReference type="EMBL" id="PKA53924.1"/>
    </source>
</evidence>
<reference evidence="2 3" key="1">
    <citation type="journal article" date="2017" name="Nature">
        <title>The Apostasia genome and the evolution of orchids.</title>
        <authorList>
            <person name="Zhang G.Q."/>
            <person name="Liu K.W."/>
            <person name="Li Z."/>
            <person name="Lohaus R."/>
            <person name="Hsiao Y.Y."/>
            <person name="Niu S.C."/>
            <person name="Wang J.Y."/>
            <person name="Lin Y.C."/>
            <person name="Xu Q."/>
            <person name="Chen L.J."/>
            <person name="Yoshida K."/>
            <person name="Fujiwara S."/>
            <person name="Wang Z.W."/>
            <person name="Zhang Y.Q."/>
            <person name="Mitsuda N."/>
            <person name="Wang M."/>
            <person name="Liu G.H."/>
            <person name="Pecoraro L."/>
            <person name="Huang H.X."/>
            <person name="Xiao X.J."/>
            <person name="Lin M."/>
            <person name="Wu X.Y."/>
            <person name="Wu W.L."/>
            <person name="Chen Y.Y."/>
            <person name="Chang S.B."/>
            <person name="Sakamoto S."/>
            <person name="Ohme-Takagi M."/>
            <person name="Yagi M."/>
            <person name="Zeng S.J."/>
            <person name="Shen C.Y."/>
            <person name="Yeh C.M."/>
            <person name="Luo Y.B."/>
            <person name="Tsai W.C."/>
            <person name="Van de Peer Y."/>
            <person name="Liu Z.J."/>
        </authorList>
    </citation>
    <scope>NUCLEOTIDE SEQUENCE [LARGE SCALE GENOMIC DNA]</scope>
    <source>
        <strain evidence="3">cv. Shenzhen</strain>
        <tissue evidence="2">Stem</tissue>
    </source>
</reference>
<evidence type="ECO:0000313" key="3">
    <source>
        <dbReference type="Proteomes" id="UP000236161"/>
    </source>
</evidence>
<organism evidence="2 3">
    <name type="scientific">Apostasia shenzhenica</name>
    <dbReference type="NCBI Taxonomy" id="1088818"/>
    <lineage>
        <taxon>Eukaryota</taxon>
        <taxon>Viridiplantae</taxon>
        <taxon>Streptophyta</taxon>
        <taxon>Embryophyta</taxon>
        <taxon>Tracheophyta</taxon>
        <taxon>Spermatophyta</taxon>
        <taxon>Magnoliopsida</taxon>
        <taxon>Liliopsida</taxon>
        <taxon>Asparagales</taxon>
        <taxon>Orchidaceae</taxon>
        <taxon>Apostasioideae</taxon>
        <taxon>Apostasia</taxon>
    </lineage>
</organism>
<dbReference type="Proteomes" id="UP000236161">
    <property type="component" value="Unassembled WGS sequence"/>
</dbReference>
<dbReference type="InterPro" id="IPR021916">
    <property type="entry name" value="DUF3527"/>
</dbReference>
<dbReference type="PANTHER" id="PTHR31390">
    <property type="entry name" value="EXPRESSED PROTEIN"/>
    <property type="match status" value="1"/>
</dbReference>
<sequence>MGLNSLVDSENHFDVVPRYMISQSFHCNGEKTEERALKTRSNVEDIDVKGRSLNKSHLFDGGSEDVPISYDGSPGRKSLPSRFVQRDLNDTKVLKRGSMYQSSSEIRRMLKVRDGRRNIMPSLNGDAFLSFEIIDSSPMDSSGESVLLHQKKEGPSTINVQSKSPLNKYMHSSSTKSMDLLDLSFRDLPGERSKISISSSDYVPACSSSAESLSEASLQAKEISFLVGKNAPDSAENMQVEEMKFQKQQLFSFESDANIIYEKDVICILPKSLSAKVVTSSPSCTERDVIKSIPKIRFSQFRKMLDPITKSKSLCNPALVETDTSSSTVFEPATLSGRKTSRKSLLNDFSKATHKTDNFSESGGSRRLLTAATSPAHLHAILKLEGNHGGPSYEFSVKGPEDVLAAKTWKTENAFNWIYTFHGCKRKSNNSTGGTKDRIIRSLPIIGQMQVSCYLCSEVSETGSSDNSAVTEFVLYNIAQARRSLEERTCFASDSIQPAVSKFVDNLIAESPSELNCLQDAEKQLLPVRRNSCEFDSDPSCSYPWAPADLNPSLEIAAAVVRIPFDKKEALRKDCVGESNCSASAVDLARVNDVDLKVVTPSGTHGVPNKEEGGPSSLLDRWRFGGGCDCGGWDMGCPIVIFDTASRDCVAPSTGSQQLFNLFVKGKNENLPALHIEANGNGLYAVDFHAQLSALQAFSICIAVLHSSEASSAIAQGTNKHSNKLCSNNLKLLFDEQVKNIIHTVIEEKRKAKKRVEPAPPSFSLSRPFSPIARA</sequence>
<feature type="region of interest" description="Disordered" evidence="1">
    <location>
        <begin position="756"/>
        <end position="775"/>
    </location>
</feature>
<gene>
    <name evidence="2" type="ORF">AXF42_Ash011404</name>
</gene>